<keyword evidence="10" id="KW-0862">Zinc</keyword>
<dbReference type="InterPro" id="IPR037257">
    <property type="entry name" value="T2SS_E_N_sf"/>
</dbReference>
<gene>
    <name evidence="18" type="primary">gspE</name>
    <name evidence="18" type="ORF">EPV75_02530</name>
</gene>
<name>A0A451G547_9GAMM</name>
<reference evidence="18 19" key="1">
    <citation type="journal article" date="2018" name="Environ. Microbiol.">
        <title>Genomes of ubiquitous marine and hypersaline Hydrogenovibrio, Thiomicrorhabdus and Thiomicrospira spp. encode a diversity of mechanisms to sustain chemolithoautotrophy in heterogeneous environments.</title>
        <authorList>
            <person name="Scott K.M."/>
            <person name="Williams J."/>
            <person name="Porter C.M.B."/>
            <person name="Russel S."/>
            <person name="Harmer T.L."/>
            <person name="Paul J.H."/>
            <person name="Antonen K.M."/>
            <person name="Bridges M.K."/>
            <person name="Camper G.J."/>
            <person name="Campla C.K."/>
            <person name="Casella L.G."/>
            <person name="Chase E."/>
            <person name="Conrad J.W."/>
            <person name="Cruz M.C."/>
            <person name="Dunlap D.S."/>
            <person name="Duran L."/>
            <person name="Fahsbender E.M."/>
            <person name="Goldsmith D.B."/>
            <person name="Keeley R.F."/>
            <person name="Kondoff M.R."/>
            <person name="Kussy B.I."/>
            <person name="Lane M.K."/>
            <person name="Lawler S."/>
            <person name="Leigh B.A."/>
            <person name="Lewis C."/>
            <person name="Lostal L.M."/>
            <person name="Marking D."/>
            <person name="Mancera P.A."/>
            <person name="McClenthan E.C."/>
            <person name="McIntyre E.A."/>
            <person name="Mine J.A."/>
            <person name="Modi S."/>
            <person name="Moore B.D."/>
            <person name="Morgan W.A."/>
            <person name="Nelson K.M."/>
            <person name="Nguyen K.N."/>
            <person name="Ogburn N."/>
            <person name="Parrino D.G."/>
            <person name="Pedapudi A.D."/>
            <person name="Pelham R.P."/>
            <person name="Preece A.M."/>
            <person name="Rampersad E.A."/>
            <person name="Richardson J.C."/>
            <person name="Rodgers C.M."/>
            <person name="Schaffer B.L."/>
            <person name="Sheridan N.E."/>
            <person name="Solone M.R."/>
            <person name="Staley Z.R."/>
            <person name="Tabuchi M."/>
            <person name="Waide R.J."/>
            <person name="Wanjugi P.W."/>
            <person name="Young S."/>
            <person name="Clum A."/>
            <person name="Daum C."/>
            <person name="Huntemann M."/>
            <person name="Ivanova N."/>
            <person name="Kyrpides N."/>
            <person name="Mikhailova N."/>
            <person name="Palaniappan K."/>
            <person name="Pillay M."/>
            <person name="Reddy T.B.K."/>
            <person name="Shapiro N."/>
            <person name="Stamatis D."/>
            <person name="Varghese N."/>
            <person name="Woyke T."/>
            <person name="Boden R."/>
            <person name="Freyermuth S.K."/>
            <person name="Kerfeld C.A."/>
        </authorList>
    </citation>
    <scope>NUCLEOTIDE SEQUENCE [LARGE SCALE GENOMIC DNA]</scope>
    <source>
        <strain evidence="18 19">JR-2</strain>
    </source>
</reference>
<dbReference type="GO" id="GO:0015627">
    <property type="term" value="C:type II protein secretion system complex"/>
    <property type="evidence" value="ECO:0007669"/>
    <property type="project" value="UniProtKB-UniRule"/>
</dbReference>
<dbReference type="KEGG" id="htr:EPV75_02530"/>
<evidence type="ECO:0000256" key="16">
    <source>
        <dbReference type="RuleBase" id="RU366070"/>
    </source>
</evidence>
<evidence type="ECO:0000256" key="7">
    <source>
        <dbReference type="ARBA" id="ARBA00022519"/>
    </source>
</evidence>
<evidence type="ECO:0000256" key="2">
    <source>
        <dbReference type="ARBA" id="ARBA00003288"/>
    </source>
</evidence>
<dbReference type="PANTHER" id="PTHR30258:SF27">
    <property type="entry name" value="BACTERIOPHAGE ADSORPTION PROTEIN B-RELATED"/>
    <property type="match status" value="1"/>
</dbReference>
<comment type="subcellular location">
    <subcellularLocation>
        <location evidence="3 16">Cell inner membrane</location>
    </subcellularLocation>
</comment>
<proteinExistence type="inferred from homology"/>
<dbReference type="AlphaFoldDB" id="A0A451G547"/>
<evidence type="ECO:0000256" key="6">
    <source>
        <dbReference type="ARBA" id="ARBA00022475"/>
    </source>
</evidence>
<evidence type="ECO:0000256" key="3">
    <source>
        <dbReference type="ARBA" id="ARBA00004533"/>
    </source>
</evidence>
<dbReference type="FunFam" id="3.30.450.90:FF:000001">
    <property type="entry name" value="Type II secretion system ATPase GspE"/>
    <property type="match status" value="1"/>
</dbReference>
<accession>A0A451G547</accession>
<evidence type="ECO:0000259" key="17">
    <source>
        <dbReference type="PROSITE" id="PS00662"/>
    </source>
</evidence>
<dbReference type="GO" id="GO:0005524">
    <property type="term" value="F:ATP binding"/>
    <property type="evidence" value="ECO:0007669"/>
    <property type="project" value="UniProtKB-UniRule"/>
</dbReference>
<dbReference type="PANTHER" id="PTHR30258">
    <property type="entry name" value="TYPE II SECRETION SYSTEM PROTEIN GSPE-RELATED"/>
    <property type="match status" value="1"/>
</dbReference>
<dbReference type="InterPro" id="IPR027417">
    <property type="entry name" value="P-loop_NTPase"/>
</dbReference>
<feature type="domain" description="Bacterial type II secretion system protein E" evidence="17">
    <location>
        <begin position="307"/>
        <end position="321"/>
    </location>
</feature>
<dbReference type="GO" id="GO:0008564">
    <property type="term" value="F:protein-exporting ATPase activity"/>
    <property type="evidence" value="ECO:0007669"/>
    <property type="project" value="UniProtKB-EC"/>
</dbReference>
<dbReference type="Gene3D" id="3.30.300.160">
    <property type="entry name" value="Type II secretion system, protein E, N-terminal domain"/>
    <property type="match status" value="1"/>
</dbReference>
<comment type="cofactor">
    <cofactor evidence="1">
        <name>Zn(2+)</name>
        <dbReference type="ChEBI" id="CHEBI:29105"/>
    </cofactor>
</comment>
<dbReference type="CDD" id="cd01129">
    <property type="entry name" value="PulE-GspE-like"/>
    <property type="match status" value="1"/>
</dbReference>
<dbReference type="Pfam" id="PF22341">
    <property type="entry name" value="GSPE_N1E"/>
    <property type="match status" value="1"/>
</dbReference>
<evidence type="ECO:0000256" key="11">
    <source>
        <dbReference type="ARBA" id="ARBA00022840"/>
    </source>
</evidence>
<comment type="function">
    <text evidence="2 16">ATPase component of the type II secretion system required for the energy-dependent secretion of extracellular factors such as proteases and toxins from the periplasm. Acts as a molecular motor to provide the energy that is required for assembly of the pseudopilus and the extrusion of substrates generated in the cytoplasm.</text>
</comment>
<comment type="catalytic activity">
    <reaction evidence="15">
        <text>ATP + H2O + cellular proteinSide 1 = ADP + phosphate + cellular proteinSide 2.</text>
        <dbReference type="EC" id="7.4.2.8"/>
    </reaction>
</comment>
<evidence type="ECO:0000256" key="5">
    <source>
        <dbReference type="ARBA" id="ARBA00022448"/>
    </source>
</evidence>
<dbReference type="InterPro" id="IPR003593">
    <property type="entry name" value="AAA+_ATPase"/>
</dbReference>
<evidence type="ECO:0000313" key="18">
    <source>
        <dbReference type="EMBL" id="QAB14620.1"/>
    </source>
</evidence>
<dbReference type="Gene3D" id="3.30.450.90">
    <property type="match status" value="1"/>
</dbReference>
<dbReference type="Gene3D" id="3.40.50.300">
    <property type="entry name" value="P-loop containing nucleotide triphosphate hydrolases"/>
    <property type="match status" value="1"/>
</dbReference>
<evidence type="ECO:0000256" key="8">
    <source>
        <dbReference type="ARBA" id="ARBA00022723"/>
    </source>
</evidence>
<keyword evidence="7" id="KW-0997">Cell inner membrane</keyword>
<keyword evidence="12 16" id="KW-0653">Protein transport</keyword>
<dbReference type="GO" id="GO:0046872">
    <property type="term" value="F:metal ion binding"/>
    <property type="evidence" value="ECO:0007669"/>
    <property type="project" value="UniProtKB-KW"/>
</dbReference>
<dbReference type="GO" id="GO:0015628">
    <property type="term" value="P:protein secretion by the type II secretion system"/>
    <property type="evidence" value="ECO:0007669"/>
    <property type="project" value="UniProtKB-UniRule"/>
</dbReference>
<keyword evidence="6" id="KW-1003">Cell membrane</keyword>
<protein>
    <recommendedName>
        <fullName evidence="16">Type II secretion system protein E</fullName>
        <shortName evidence="16">T2SS protein E</shortName>
    </recommendedName>
    <alternativeName>
        <fullName evidence="16">Type II traffic warden ATPase</fullName>
    </alternativeName>
</protein>
<dbReference type="SUPFAM" id="SSF52540">
    <property type="entry name" value="P-loop containing nucleoside triphosphate hydrolases"/>
    <property type="match status" value="1"/>
</dbReference>
<dbReference type="GO" id="GO:0016887">
    <property type="term" value="F:ATP hydrolysis activity"/>
    <property type="evidence" value="ECO:0007669"/>
    <property type="project" value="TreeGrafter"/>
</dbReference>
<keyword evidence="11 16" id="KW-0067">ATP-binding</keyword>
<dbReference type="GO" id="GO:0005886">
    <property type="term" value="C:plasma membrane"/>
    <property type="evidence" value="ECO:0007669"/>
    <property type="project" value="UniProtKB-SubCell"/>
</dbReference>
<sequence>MELPFAFARKNGLVLVRQPDEQYVLFHLAATPLDALLEAKRLLGDEACTLQSVSEAELDKELQRRYTGSESTSIDNVDDFELDDLELVAAQASEAEDLLDSSDDAPIIRLLNAILAEAIRTNASDIHIEPFENQLRIRFRIDGQLKTVLTPKKALSEMLASRIKVMARLDIAEKRLPQDGRIATKLGGRAVDLRVSTIPSSFGERVVMRLLDKSAGRLNLVDLGLPDAQLQTLKGLLNKPHGILLVTGPTGSGKTTTLYASLSRLNDNQRNIMTIEDPVEYNIEGINQTQVNTKADMTFAKGLRAILRQDPDVVMIGEIRDIETAQIAVQSSLTGHLVLSTLHTNTAIGAITRLRDMGVEPFLLASSLLGVMAQRLVRRLCPHCKTAHPADEAECEVLGVSDATLYQADGCDHCQQTGYQGRIGIYELIAIDEALRQMIHSDASEIEMDRYAHQKMPSIHQSGIQLVLNGETSLEEVLRVTQQ</sequence>
<evidence type="ECO:0000256" key="9">
    <source>
        <dbReference type="ARBA" id="ARBA00022741"/>
    </source>
</evidence>
<dbReference type="Proteomes" id="UP000285478">
    <property type="component" value="Chromosome"/>
</dbReference>
<organism evidence="18 19">
    <name type="scientific">Hydrogenovibrio thermophilus</name>
    <dbReference type="NCBI Taxonomy" id="265883"/>
    <lineage>
        <taxon>Bacteria</taxon>
        <taxon>Pseudomonadati</taxon>
        <taxon>Pseudomonadota</taxon>
        <taxon>Gammaproteobacteria</taxon>
        <taxon>Thiotrichales</taxon>
        <taxon>Piscirickettsiaceae</taxon>
        <taxon>Hydrogenovibrio</taxon>
    </lineage>
</organism>
<evidence type="ECO:0000256" key="12">
    <source>
        <dbReference type="ARBA" id="ARBA00022927"/>
    </source>
</evidence>
<keyword evidence="13" id="KW-1278">Translocase</keyword>
<dbReference type="InterPro" id="IPR054757">
    <property type="entry name" value="GSPE_N1E"/>
</dbReference>
<dbReference type="SMART" id="SM00382">
    <property type="entry name" value="AAA"/>
    <property type="match status" value="1"/>
</dbReference>
<dbReference type="PROSITE" id="PS00662">
    <property type="entry name" value="T2SP_E"/>
    <property type="match status" value="1"/>
</dbReference>
<evidence type="ECO:0000256" key="14">
    <source>
        <dbReference type="ARBA" id="ARBA00023136"/>
    </source>
</evidence>
<keyword evidence="19" id="KW-1185">Reference proteome</keyword>
<evidence type="ECO:0000256" key="10">
    <source>
        <dbReference type="ARBA" id="ARBA00022833"/>
    </source>
</evidence>
<evidence type="ECO:0000256" key="15">
    <source>
        <dbReference type="ARBA" id="ARBA00034006"/>
    </source>
</evidence>
<evidence type="ECO:0000313" key="19">
    <source>
        <dbReference type="Proteomes" id="UP000285478"/>
    </source>
</evidence>
<keyword evidence="14" id="KW-0472">Membrane</keyword>
<dbReference type="RefSeq" id="WP_128384348.1">
    <property type="nucleotide sequence ID" value="NZ_CP035033.1"/>
</dbReference>
<keyword evidence="8" id="KW-0479">Metal-binding</keyword>
<evidence type="ECO:0000256" key="4">
    <source>
        <dbReference type="ARBA" id="ARBA00006611"/>
    </source>
</evidence>
<evidence type="ECO:0000256" key="1">
    <source>
        <dbReference type="ARBA" id="ARBA00001947"/>
    </source>
</evidence>
<evidence type="ECO:0000256" key="13">
    <source>
        <dbReference type="ARBA" id="ARBA00022967"/>
    </source>
</evidence>
<keyword evidence="5 16" id="KW-0813">Transport</keyword>
<dbReference type="NCBIfam" id="TIGR02533">
    <property type="entry name" value="type_II_gspE"/>
    <property type="match status" value="1"/>
</dbReference>
<dbReference type="Pfam" id="PF00437">
    <property type="entry name" value="T2SSE"/>
    <property type="match status" value="1"/>
</dbReference>
<comment type="similarity">
    <text evidence="4 16">Belongs to the GSP E family.</text>
</comment>
<dbReference type="EMBL" id="CP035033">
    <property type="protein sequence ID" value="QAB14620.1"/>
    <property type="molecule type" value="Genomic_DNA"/>
</dbReference>
<dbReference type="InterPro" id="IPR001482">
    <property type="entry name" value="T2SS/T4SS_dom"/>
</dbReference>
<dbReference type="InterPro" id="IPR013369">
    <property type="entry name" value="T2SS_GspE"/>
</dbReference>
<dbReference type="FunFam" id="3.40.50.300:FF:000398">
    <property type="entry name" value="Type IV pilus assembly ATPase PilB"/>
    <property type="match status" value="1"/>
</dbReference>
<keyword evidence="9 16" id="KW-0547">Nucleotide-binding</keyword>
<dbReference type="SUPFAM" id="SSF160246">
    <property type="entry name" value="EspE N-terminal domain-like"/>
    <property type="match status" value="1"/>
</dbReference>